<keyword evidence="3" id="KW-1185">Reference proteome</keyword>
<dbReference type="RefSeq" id="WP_091452691.1">
    <property type="nucleotide sequence ID" value="NZ_FOGD01000001.1"/>
</dbReference>
<dbReference type="EMBL" id="FOGD01000001">
    <property type="protein sequence ID" value="SEQ43828.1"/>
    <property type="molecule type" value="Genomic_DNA"/>
</dbReference>
<keyword evidence="1" id="KW-1133">Transmembrane helix</keyword>
<evidence type="ECO:0008006" key="4">
    <source>
        <dbReference type="Google" id="ProtNLM"/>
    </source>
</evidence>
<feature type="transmembrane region" description="Helical" evidence="1">
    <location>
        <begin position="86"/>
        <end position="106"/>
    </location>
</feature>
<dbReference type="STRING" id="180197.SAMN02982919_00690"/>
<sequence>MNTNLHLPPDEQALRAYARRVVTHLDDSTQTLPYDISERLRAGREQALARRKKPVLVHVHTHQPATVLVPSGGAAALGGRSEGGGWWQSLLGAIPALALVAGLVMINTAQNEYGTAEVAEVDAALLTDDLPPEAYADPGFVQFLKNGGSPQAH</sequence>
<organism evidence="2 3">
    <name type="scientific">Giesbergeria anulus</name>
    <dbReference type="NCBI Taxonomy" id="180197"/>
    <lineage>
        <taxon>Bacteria</taxon>
        <taxon>Pseudomonadati</taxon>
        <taxon>Pseudomonadota</taxon>
        <taxon>Betaproteobacteria</taxon>
        <taxon>Burkholderiales</taxon>
        <taxon>Comamonadaceae</taxon>
        <taxon>Giesbergeria</taxon>
    </lineage>
</organism>
<protein>
    <recommendedName>
        <fullName evidence="4">DUF3619 family protein</fullName>
    </recommendedName>
</protein>
<dbReference type="Proteomes" id="UP000199766">
    <property type="component" value="Unassembled WGS sequence"/>
</dbReference>
<dbReference type="AlphaFoldDB" id="A0A1H9G2A3"/>
<dbReference type="Pfam" id="PF12279">
    <property type="entry name" value="DUF3619"/>
    <property type="match status" value="1"/>
</dbReference>
<evidence type="ECO:0000313" key="3">
    <source>
        <dbReference type="Proteomes" id="UP000199766"/>
    </source>
</evidence>
<evidence type="ECO:0000313" key="2">
    <source>
        <dbReference type="EMBL" id="SEQ43828.1"/>
    </source>
</evidence>
<keyword evidence="1" id="KW-0472">Membrane</keyword>
<evidence type="ECO:0000256" key="1">
    <source>
        <dbReference type="SAM" id="Phobius"/>
    </source>
</evidence>
<name>A0A1H9G2A3_9BURK</name>
<dbReference type="OrthoDB" id="8562153at2"/>
<accession>A0A1H9G2A3</accession>
<dbReference type="InterPro" id="IPR022064">
    <property type="entry name" value="DUF3619"/>
</dbReference>
<proteinExistence type="predicted"/>
<reference evidence="2 3" key="1">
    <citation type="submission" date="2016-10" db="EMBL/GenBank/DDBJ databases">
        <authorList>
            <person name="de Groot N.N."/>
        </authorList>
    </citation>
    <scope>NUCLEOTIDE SEQUENCE [LARGE SCALE GENOMIC DNA]</scope>
    <source>
        <strain evidence="2 3">ATCC 35958</strain>
    </source>
</reference>
<keyword evidence="1" id="KW-0812">Transmembrane</keyword>
<gene>
    <name evidence="2" type="ORF">SAMN02982919_00690</name>
</gene>